<feature type="active site" description="Proton acceptor" evidence="10">
    <location>
        <position position="178"/>
    </location>
</feature>
<comment type="cofactor">
    <cofactor evidence="11">
        <name>Zn(2+)</name>
        <dbReference type="ChEBI" id="CHEBI:29105"/>
    </cofactor>
    <text evidence="11">Binds 2 Zn(2+) ions per subunit.</text>
</comment>
<evidence type="ECO:0000256" key="7">
    <source>
        <dbReference type="ARBA" id="ARBA00022833"/>
    </source>
</evidence>
<evidence type="ECO:0000256" key="5">
    <source>
        <dbReference type="ARBA" id="ARBA00022723"/>
    </source>
</evidence>
<dbReference type="SUPFAM" id="SSF53187">
    <property type="entry name" value="Zn-dependent exopeptidases"/>
    <property type="match status" value="1"/>
</dbReference>
<dbReference type="Pfam" id="PF07687">
    <property type="entry name" value="M20_dimer"/>
    <property type="match status" value="1"/>
</dbReference>
<dbReference type="GO" id="GO:0006508">
    <property type="term" value="P:proteolysis"/>
    <property type="evidence" value="ECO:0007669"/>
    <property type="project" value="UniProtKB-UniRule"/>
</dbReference>
<dbReference type="EMBL" id="LOJF01000010">
    <property type="protein sequence ID" value="KUH58150.1"/>
    <property type="molecule type" value="Genomic_DNA"/>
</dbReference>
<evidence type="ECO:0000256" key="3">
    <source>
        <dbReference type="ARBA" id="ARBA00022438"/>
    </source>
</evidence>
<keyword evidence="8" id="KW-0482">Metalloprotease</keyword>
<evidence type="ECO:0000259" key="12">
    <source>
        <dbReference type="Pfam" id="PF07687"/>
    </source>
</evidence>
<dbReference type="PROSITE" id="PS00759">
    <property type="entry name" value="ARGE_DAPE_CPG2_2"/>
    <property type="match status" value="1"/>
</dbReference>
<organism evidence="13 14">
    <name type="scientific">Tractidigestivibacter scatoligenes</name>
    <name type="common">Olsenella scatoligenes</name>
    <dbReference type="NCBI Taxonomy" id="1299998"/>
    <lineage>
        <taxon>Bacteria</taxon>
        <taxon>Bacillati</taxon>
        <taxon>Actinomycetota</taxon>
        <taxon>Coriobacteriia</taxon>
        <taxon>Coriobacteriales</taxon>
        <taxon>Atopobiaceae</taxon>
        <taxon>Tractidigestivibacter</taxon>
    </lineage>
</organism>
<feature type="binding site" evidence="11">
    <location>
        <position position="144"/>
    </location>
    <ligand>
        <name>Zn(2+)</name>
        <dbReference type="ChEBI" id="CHEBI:29105"/>
        <label>2</label>
    </ligand>
</feature>
<dbReference type="Pfam" id="PF01546">
    <property type="entry name" value="Peptidase_M20"/>
    <property type="match status" value="1"/>
</dbReference>
<dbReference type="PANTHER" id="PTHR42994:SF1">
    <property type="entry name" value="PEPTIDASE T"/>
    <property type="match status" value="1"/>
</dbReference>
<protein>
    <recommendedName>
        <fullName evidence="9">Peptidase T</fullName>
        <ecNumber evidence="9">3.4.11.4</ecNumber>
    </recommendedName>
</protein>
<keyword evidence="7 11" id="KW-0862">Zinc</keyword>
<feature type="domain" description="Peptidase M20 dimerisation" evidence="12">
    <location>
        <begin position="210"/>
        <end position="313"/>
    </location>
</feature>
<dbReference type="RefSeq" id="WP_059055098.1">
    <property type="nucleotide sequence ID" value="NZ_LOJF01000010.1"/>
</dbReference>
<dbReference type="NCBIfam" id="NF003976">
    <property type="entry name" value="PRK05469.1"/>
    <property type="match status" value="1"/>
</dbReference>
<evidence type="ECO:0000256" key="1">
    <source>
        <dbReference type="ARBA" id="ARBA00000870"/>
    </source>
</evidence>
<dbReference type="InterPro" id="IPR010161">
    <property type="entry name" value="Peptidase_M20B"/>
</dbReference>
<dbReference type="Gene3D" id="3.30.70.360">
    <property type="match status" value="1"/>
</dbReference>
<dbReference type="GO" id="GO:0008270">
    <property type="term" value="F:zinc ion binding"/>
    <property type="evidence" value="ECO:0007669"/>
    <property type="project" value="InterPro"/>
</dbReference>
<comment type="caution">
    <text evidence="13">The sequence shown here is derived from an EMBL/GenBank/DDBJ whole genome shotgun (WGS) entry which is preliminary data.</text>
</comment>
<feature type="binding site" evidence="11">
    <location>
        <position position="80"/>
    </location>
    <ligand>
        <name>Zn(2+)</name>
        <dbReference type="ChEBI" id="CHEBI:29105"/>
        <label>1</label>
    </ligand>
</feature>
<feature type="binding site" evidence="11">
    <location>
        <position position="144"/>
    </location>
    <ligand>
        <name>Zn(2+)</name>
        <dbReference type="ChEBI" id="CHEBI:29105"/>
        <label>1</label>
    </ligand>
</feature>
<feature type="binding site" evidence="11">
    <location>
        <position position="201"/>
    </location>
    <ligand>
        <name>Zn(2+)</name>
        <dbReference type="ChEBI" id="CHEBI:29105"/>
        <label>1</label>
    </ligand>
</feature>
<dbReference type="PIRSF" id="PIRSF037215">
    <property type="entry name" value="Peptidase_M20B"/>
    <property type="match status" value="1"/>
</dbReference>
<reference evidence="13 14" key="1">
    <citation type="submission" date="2015-12" db="EMBL/GenBank/DDBJ databases">
        <title>Draft Genome Sequence of Olsenella scatoligenes SK9K4T; a Producer of 3-Methylindole- (skatole) and 4-Methylphenol- (p-cresol) Isolated from Pig Feces.</title>
        <authorList>
            <person name="Li X."/>
            <person name="Borg B."/>
            <person name="Canibe N."/>
        </authorList>
    </citation>
    <scope>NUCLEOTIDE SEQUENCE [LARGE SCALE GENOMIC DNA]</scope>
    <source>
        <strain evidence="13 14">SK9K4</strain>
    </source>
</reference>
<evidence type="ECO:0000313" key="14">
    <source>
        <dbReference type="Proteomes" id="UP000054078"/>
    </source>
</evidence>
<dbReference type="SUPFAM" id="SSF55031">
    <property type="entry name" value="Bacterial exopeptidase dimerisation domain"/>
    <property type="match status" value="1"/>
</dbReference>
<dbReference type="Proteomes" id="UP000054078">
    <property type="component" value="Unassembled WGS sequence"/>
</dbReference>
<keyword evidence="14" id="KW-1185">Reference proteome</keyword>
<gene>
    <name evidence="13" type="ORF">AUL39_08015</name>
</gene>
<keyword evidence="4" id="KW-0645">Protease</keyword>
<dbReference type="InterPro" id="IPR002933">
    <property type="entry name" value="Peptidase_M20"/>
</dbReference>
<dbReference type="InterPro" id="IPR036264">
    <property type="entry name" value="Bact_exopeptidase_dim_dom"/>
</dbReference>
<dbReference type="NCBIfam" id="TIGR01882">
    <property type="entry name" value="peptidase-T"/>
    <property type="match status" value="1"/>
</dbReference>
<evidence type="ECO:0000256" key="2">
    <source>
        <dbReference type="ARBA" id="ARBA00009692"/>
    </source>
</evidence>
<evidence type="ECO:0000256" key="6">
    <source>
        <dbReference type="ARBA" id="ARBA00022801"/>
    </source>
</evidence>
<dbReference type="Gene3D" id="3.40.630.10">
    <property type="entry name" value="Zn peptidases"/>
    <property type="match status" value="1"/>
</dbReference>
<dbReference type="GO" id="GO:0045148">
    <property type="term" value="F:tripeptide aminopeptidase activity"/>
    <property type="evidence" value="ECO:0007669"/>
    <property type="project" value="UniProtKB-UniRule"/>
</dbReference>
<feature type="binding site" evidence="11">
    <location>
        <position position="383"/>
    </location>
    <ligand>
        <name>Zn(2+)</name>
        <dbReference type="ChEBI" id="CHEBI:29105"/>
        <label>2</label>
    </ligand>
</feature>
<keyword evidence="3" id="KW-0031">Aminopeptidase</keyword>
<evidence type="ECO:0000313" key="13">
    <source>
        <dbReference type="EMBL" id="KUH58150.1"/>
    </source>
</evidence>
<dbReference type="AlphaFoldDB" id="A0A100YUY3"/>
<accession>A0A100YUY3</accession>
<evidence type="ECO:0000256" key="10">
    <source>
        <dbReference type="PIRSR" id="PIRSR037215-1"/>
    </source>
</evidence>
<evidence type="ECO:0000256" key="8">
    <source>
        <dbReference type="ARBA" id="ARBA00023049"/>
    </source>
</evidence>
<dbReference type="NCBIfam" id="NF009920">
    <property type="entry name" value="PRK13381.1"/>
    <property type="match status" value="1"/>
</dbReference>
<evidence type="ECO:0000256" key="11">
    <source>
        <dbReference type="PIRSR" id="PIRSR037215-2"/>
    </source>
</evidence>
<evidence type="ECO:0000256" key="4">
    <source>
        <dbReference type="ARBA" id="ARBA00022670"/>
    </source>
</evidence>
<dbReference type="EC" id="3.4.11.4" evidence="9"/>
<evidence type="ECO:0000256" key="9">
    <source>
        <dbReference type="NCBIfam" id="TIGR01882"/>
    </source>
</evidence>
<comment type="similarity">
    <text evidence="2">Belongs to the peptidase M20B family.</text>
</comment>
<feature type="active site" evidence="10">
    <location>
        <position position="82"/>
    </location>
</feature>
<sequence>MSDVLERFLRYVQVDSPSDPDNEEEVPSSPLEHGMARLLADELSAMGCQDVSVDEHAYVLGTVPASAGAENLPALCLCSHLDTTADAPSLGVRPHVVRYEGGSLVAGVVDGQTIETTPEQVPDLANFTGEDIVCSDGSTLLGADDKAGIAEICALAARLLKDPSIPHPTLKLAFVPDEEIGHGAALLDLEKLGAAWGYTVDGEALGEFNYETFNAAEALVRVRGVMVHPGSAKGVMVNAITVASEFDQLVPAAERPEYTSGREGFYHPTVIRGTASEVTLSYIVRDHDAQIFSQRQQTLKDIAAFLNKRYGEGTVTVTLHEQYRNMAEAFVDCPFLTENALAANREAGVEPQVIAVRGGTDGSQLSLRGLPCPNIATGGYNAHSVREFIPVSSLETTVDILQNLVAKFAVPQTAGKQAAGQQAAR</sequence>
<dbReference type="STRING" id="1299998.AUL39_08015"/>
<proteinExistence type="inferred from homology"/>
<dbReference type="GO" id="GO:0008237">
    <property type="term" value="F:metallopeptidase activity"/>
    <property type="evidence" value="ECO:0007669"/>
    <property type="project" value="UniProtKB-KW"/>
</dbReference>
<keyword evidence="6" id="KW-0378">Hydrolase</keyword>
<dbReference type="OrthoDB" id="9804934at2"/>
<name>A0A100YUY3_TRASO</name>
<keyword evidence="5 11" id="KW-0479">Metal-binding</keyword>
<dbReference type="InterPro" id="IPR001261">
    <property type="entry name" value="ArgE/DapE_CS"/>
</dbReference>
<comment type="catalytic activity">
    <reaction evidence="1">
        <text>Release of the N-terminal residue from a tripeptide.</text>
        <dbReference type="EC" id="3.4.11.4"/>
    </reaction>
</comment>
<dbReference type="PANTHER" id="PTHR42994">
    <property type="entry name" value="PEPTIDASE T"/>
    <property type="match status" value="1"/>
</dbReference>
<dbReference type="GO" id="GO:0006518">
    <property type="term" value="P:peptide metabolic process"/>
    <property type="evidence" value="ECO:0007669"/>
    <property type="project" value="InterPro"/>
</dbReference>
<feature type="binding site" evidence="11">
    <location>
        <position position="179"/>
    </location>
    <ligand>
        <name>Zn(2+)</name>
        <dbReference type="ChEBI" id="CHEBI:29105"/>
        <label>2</label>
    </ligand>
</feature>
<dbReference type="InterPro" id="IPR011650">
    <property type="entry name" value="Peptidase_M20_dimer"/>
</dbReference>